<comment type="catalytic activity">
    <reaction evidence="5">
        <text>Release of N-terminal amino acids, preferentially methionine, from peptides and arylamides.</text>
        <dbReference type="EC" id="3.4.11.18"/>
    </reaction>
</comment>
<organism evidence="7 8">
    <name type="scientific">Leptotrombidium deliense</name>
    <dbReference type="NCBI Taxonomy" id="299467"/>
    <lineage>
        <taxon>Eukaryota</taxon>
        <taxon>Metazoa</taxon>
        <taxon>Ecdysozoa</taxon>
        <taxon>Arthropoda</taxon>
        <taxon>Chelicerata</taxon>
        <taxon>Arachnida</taxon>
        <taxon>Acari</taxon>
        <taxon>Acariformes</taxon>
        <taxon>Trombidiformes</taxon>
        <taxon>Prostigmata</taxon>
        <taxon>Anystina</taxon>
        <taxon>Parasitengona</taxon>
        <taxon>Trombiculoidea</taxon>
        <taxon>Trombiculidae</taxon>
        <taxon>Leptotrombidium</taxon>
    </lineage>
</organism>
<keyword evidence="3 5" id="KW-0479">Metal-binding</keyword>
<comment type="caution">
    <text evidence="7">The sequence shown here is derived from an EMBL/GenBank/DDBJ whole genome shotgun (WGS) entry which is preliminary data.</text>
</comment>
<evidence type="ECO:0000256" key="2">
    <source>
        <dbReference type="ARBA" id="ARBA00022670"/>
    </source>
</evidence>
<dbReference type="HAMAP" id="MF_01974">
    <property type="entry name" value="MetAP_1"/>
    <property type="match status" value="1"/>
</dbReference>
<evidence type="ECO:0000259" key="6">
    <source>
        <dbReference type="Pfam" id="PF00557"/>
    </source>
</evidence>
<dbReference type="GO" id="GO:0046872">
    <property type="term" value="F:metal ion binding"/>
    <property type="evidence" value="ECO:0007669"/>
    <property type="project" value="UniProtKB-KW"/>
</dbReference>
<evidence type="ECO:0000313" key="8">
    <source>
        <dbReference type="Proteomes" id="UP000288716"/>
    </source>
</evidence>
<proteinExistence type="inferred from homology"/>
<comment type="similarity">
    <text evidence="5">Belongs to the peptidase M24A family.</text>
</comment>
<dbReference type="PANTHER" id="PTHR43330">
    <property type="entry name" value="METHIONINE AMINOPEPTIDASE"/>
    <property type="match status" value="1"/>
</dbReference>
<dbReference type="GO" id="GO:0004239">
    <property type="term" value="F:initiator methionyl aminopeptidase activity"/>
    <property type="evidence" value="ECO:0007669"/>
    <property type="project" value="UniProtKB-EC"/>
</dbReference>
<evidence type="ECO:0000313" key="7">
    <source>
        <dbReference type="EMBL" id="RWS24211.1"/>
    </source>
</evidence>
<comment type="cofactor">
    <cofactor evidence="5">
        <name>Co(2+)</name>
        <dbReference type="ChEBI" id="CHEBI:48828"/>
    </cofactor>
    <cofactor evidence="5">
        <name>Zn(2+)</name>
        <dbReference type="ChEBI" id="CHEBI:29105"/>
    </cofactor>
    <cofactor evidence="5">
        <name>Mn(2+)</name>
        <dbReference type="ChEBI" id="CHEBI:29035"/>
    </cofactor>
    <cofactor evidence="5">
        <name>Fe(2+)</name>
        <dbReference type="ChEBI" id="CHEBI:29033"/>
    </cofactor>
    <text evidence="5">Binds 2 divalent metal cations per subunit. Has a high-affinity and a low affinity metal-binding site. The true nature of the physiological cofactor is under debate. The enzyme is active with cobalt, zinc, manganese or divalent iron ions.</text>
</comment>
<dbReference type="SUPFAM" id="SSF55920">
    <property type="entry name" value="Creatinase/aminopeptidase"/>
    <property type="match status" value="1"/>
</dbReference>
<dbReference type="VEuPathDB" id="VectorBase:LDEU007829"/>
<evidence type="ECO:0000256" key="4">
    <source>
        <dbReference type="ARBA" id="ARBA00022801"/>
    </source>
</evidence>
<dbReference type="OrthoDB" id="3209743at2759"/>
<dbReference type="InterPro" id="IPR000994">
    <property type="entry name" value="Pept_M24"/>
</dbReference>
<dbReference type="Gene3D" id="3.90.230.10">
    <property type="entry name" value="Creatinase/methionine aminopeptidase superfamily"/>
    <property type="match status" value="1"/>
</dbReference>
<keyword evidence="8" id="KW-1185">Reference proteome</keyword>
<keyword evidence="2 5" id="KW-0645">Protease</keyword>
<dbReference type="PRINTS" id="PR00599">
    <property type="entry name" value="MAPEPTIDASE"/>
</dbReference>
<evidence type="ECO:0000256" key="5">
    <source>
        <dbReference type="RuleBase" id="RU003653"/>
    </source>
</evidence>
<dbReference type="InterPro" id="IPR002467">
    <property type="entry name" value="Pept_M24A_MAP1"/>
</dbReference>
<dbReference type="InterPro" id="IPR001714">
    <property type="entry name" value="Pept_M24_MAP"/>
</dbReference>
<dbReference type="EMBL" id="NCKV01005207">
    <property type="protein sequence ID" value="RWS24211.1"/>
    <property type="molecule type" value="Genomic_DNA"/>
</dbReference>
<accession>A0A443S9K8</accession>
<gene>
    <name evidence="7" type="ORF">B4U80_04763</name>
</gene>
<dbReference type="STRING" id="299467.A0A443S9K8"/>
<dbReference type="AlphaFoldDB" id="A0A443S9K8"/>
<dbReference type="Proteomes" id="UP000288716">
    <property type="component" value="Unassembled WGS sequence"/>
</dbReference>
<keyword evidence="4" id="KW-0378">Hydrolase</keyword>
<dbReference type="NCBIfam" id="TIGR00500">
    <property type="entry name" value="met_pdase_I"/>
    <property type="match status" value="1"/>
</dbReference>
<feature type="domain" description="Peptidase M24" evidence="6">
    <location>
        <begin position="67"/>
        <end position="299"/>
    </location>
</feature>
<name>A0A443S9K8_9ACAR</name>
<dbReference type="GO" id="GO:0006508">
    <property type="term" value="P:proteolysis"/>
    <property type="evidence" value="ECO:0007669"/>
    <property type="project" value="UniProtKB-KW"/>
</dbReference>
<dbReference type="GO" id="GO:0070006">
    <property type="term" value="F:metalloaminopeptidase activity"/>
    <property type="evidence" value="ECO:0007669"/>
    <property type="project" value="InterPro"/>
</dbReference>
<evidence type="ECO:0000256" key="3">
    <source>
        <dbReference type="ARBA" id="ARBA00022723"/>
    </source>
</evidence>
<feature type="non-terminal residue" evidence="7">
    <location>
        <position position="1"/>
    </location>
</feature>
<dbReference type="PANTHER" id="PTHR43330:SF8">
    <property type="entry name" value="METHIONINE AMINOPEPTIDASE 1D, MITOCHONDRIAL"/>
    <property type="match status" value="1"/>
</dbReference>
<evidence type="ECO:0000256" key="1">
    <source>
        <dbReference type="ARBA" id="ARBA00022438"/>
    </source>
</evidence>
<dbReference type="EC" id="3.4.11.18" evidence="5"/>
<dbReference type="CDD" id="cd01086">
    <property type="entry name" value="MetAP1"/>
    <property type="match status" value="1"/>
</dbReference>
<feature type="non-terminal residue" evidence="7">
    <location>
        <position position="308"/>
    </location>
</feature>
<sequence length="308" mass="34239">IGCRAVHKSPNGYNFECVLPQNNTVTKNERLFPSTILKPNYANNVLNSSPVNETQQIHVYSDSEVKAIRKASQLAANILNRIESIISVDTTGEEIDDYVYKRCLEYNCYPSPFNYSGFPKCVTVSVNNVCVHGIPDSRKLKEGDIVTVDVTVFYNGYHGDTAKTFTVGKVDKDATHLINTAKICLTEAIAVCRQGTRFSEIGETIERIAKQNGLNVIPSICGHGIGKNFHESPQIVHFDCRGDLTCDDMQHEMQENMVFTIEPVITDGQVDVEVLSDGWTVVTQDGSRTAQFEHTVCVKREKSVILSI</sequence>
<dbReference type="Pfam" id="PF00557">
    <property type="entry name" value="Peptidase_M24"/>
    <property type="match status" value="1"/>
</dbReference>
<protein>
    <recommendedName>
        <fullName evidence="5">Methionine aminopeptidase</fullName>
        <ecNumber evidence="5">3.4.11.18</ecNumber>
    </recommendedName>
</protein>
<keyword evidence="1 5" id="KW-0031">Aminopeptidase</keyword>
<comment type="function">
    <text evidence="5">Cotranslationally removes the N-terminal methionine from nascent proteins. The N-terminal methionine is often cleaved when the second residue in the primary sequence is small and uncharged (Met-Ala-, Cys, Gly, Pro, Ser, Thr, or Val).</text>
</comment>
<dbReference type="InterPro" id="IPR036005">
    <property type="entry name" value="Creatinase/aminopeptidase-like"/>
</dbReference>
<reference evidence="7 8" key="1">
    <citation type="journal article" date="2018" name="Gigascience">
        <title>Genomes of trombidid mites reveal novel predicted allergens and laterally-transferred genes associated with secondary metabolism.</title>
        <authorList>
            <person name="Dong X."/>
            <person name="Chaisiri K."/>
            <person name="Xia D."/>
            <person name="Armstrong S.D."/>
            <person name="Fang Y."/>
            <person name="Donnelly M.J."/>
            <person name="Kadowaki T."/>
            <person name="McGarry J.W."/>
            <person name="Darby A.C."/>
            <person name="Makepeace B.L."/>
        </authorList>
    </citation>
    <scope>NUCLEOTIDE SEQUENCE [LARGE SCALE GENOMIC DNA]</scope>
    <source>
        <strain evidence="7">UoL-UT</strain>
    </source>
</reference>